<accession>A0A915IR74</accession>
<name>A0A915IR74_ROMCU</name>
<sequence>MKNCSPAFVFRQNNFNFSSKSSMNKKVEYISPGPDSFSFLSPDFSNMDLVEINLWKSNSQLTRITTEYKEGRSKNLPVEKLPPPPPEKKFLDPPLVPMRKTSLVAEGIRPLRTRYTGHQ</sequence>
<reference evidence="3" key="1">
    <citation type="submission" date="2022-11" db="UniProtKB">
        <authorList>
            <consortium name="WormBaseParasite"/>
        </authorList>
    </citation>
    <scope>IDENTIFICATION</scope>
</reference>
<organism evidence="2 3">
    <name type="scientific">Romanomermis culicivorax</name>
    <name type="common">Nematode worm</name>
    <dbReference type="NCBI Taxonomy" id="13658"/>
    <lineage>
        <taxon>Eukaryota</taxon>
        <taxon>Metazoa</taxon>
        <taxon>Ecdysozoa</taxon>
        <taxon>Nematoda</taxon>
        <taxon>Enoplea</taxon>
        <taxon>Dorylaimia</taxon>
        <taxon>Mermithida</taxon>
        <taxon>Mermithoidea</taxon>
        <taxon>Mermithidae</taxon>
        <taxon>Romanomermis</taxon>
    </lineage>
</organism>
<dbReference type="AlphaFoldDB" id="A0A915IR74"/>
<feature type="region of interest" description="Disordered" evidence="1">
    <location>
        <begin position="74"/>
        <end position="94"/>
    </location>
</feature>
<evidence type="ECO:0000313" key="3">
    <source>
        <dbReference type="WBParaSite" id="nRc.2.0.1.t16703-RA"/>
    </source>
</evidence>
<dbReference type="WBParaSite" id="nRc.2.0.1.t16703-RA">
    <property type="protein sequence ID" value="nRc.2.0.1.t16703-RA"/>
    <property type="gene ID" value="nRc.2.0.1.g16703"/>
</dbReference>
<protein>
    <submittedName>
        <fullName evidence="3">Uncharacterized protein</fullName>
    </submittedName>
</protein>
<evidence type="ECO:0000313" key="2">
    <source>
        <dbReference type="Proteomes" id="UP000887565"/>
    </source>
</evidence>
<dbReference type="Proteomes" id="UP000887565">
    <property type="component" value="Unplaced"/>
</dbReference>
<evidence type="ECO:0000256" key="1">
    <source>
        <dbReference type="SAM" id="MobiDB-lite"/>
    </source>
</evidence>
<keyword evidence="2" id="KW-1185">Reference proteome</keyword>
<proteinExistence type="predicted"/>